<dbReference type="PATRIC" id="fig|84022.5.peg.3572"/>
<dbReference type="InterPro" id="IPR011831">
    <property type="entry name" value="ADP-Glc_PPase"/>
</dbReference>
<dbReference type="SUPFAM" id="SSF53448">
    <property type="entry name" value="Nucleotide-diphospho-sugar transferases"/>
    <property type="match status" value="1"/>
</dbReference>
<dbReference type="NCBIfam" id="TIGR02092">
    <property type="entry name" value="glgD"/>
    <property type="match status" value="1"/>
</dbReference>
<dbReference type="InterPro" id="IPR056818">
    <property type="entry name" value="GlmU/GlgC-like_hexapep"/>
</dbReference>
<dbReference type="STRING" id="84022.CACET_c33810"/>
<dbReference type="AlphaFoldDB" id="A0A0D8IBV1"/>
<dbReference type="Gene3D" id="3.90.550.10">
    <property type="entry name" value="Spore Coat Polysaccharide Biosynthesis Protein SpsA, Chain A"/>
    <property type="match status" value="1"/>
</dbReference>
<dbReference type="KEGG" id="cace:CACET_c33810"/>
<dbReference type="InterPro" id="IPR029044">
    <property type="entry name" value="Nucleotide-diphossugar_trans"/>
</dbReference>
<feature type="domain" description="Glucose-1-phosphate adenylyltransferase/Bifunctional protein GlmU-like C-terminal hexapeptide" evidence="4">
    <location>
        <begin position="285"/>
        <end position="355"/>
    </location>
</feature>
<protein>
    <submittedName>
        <fullName evidence="5">Glycogen biosynthesis protein GlgD</fullName>
    </submittedName>
</protein>
<dbReference type="Pfam" id="PF24894">
    <property type="entry name" value="Hexapep_GlmU"/>
    <property type="match status" value="1"/>
</dbReference>
<dbReference type="SUPFAM" id="SSF51161">
    <property type="entry name" value="Trimeric LpxA-like enzymes"/>
    <property type="match status" value="1"/>
</dbReference>
<proteinExistence type="inferred from homology"/>
<evidence type="ECO:0000313" key="5">
    <source>
        <dbReference type="EMBL" id="AKL96824.1"/>
    </source>
</evidence>
<accession>A0A0D8IBV1</accession>
<dbReference type="InterPro" id="IPR005835">
    <property type="entry name" value="NTP_transferase_dom"/>
</dbReference>
<gene>
    <name evidence="5" type="primary">glgD</name>
    <name evidence="5" type="ORF">CACET_c33810</name>
</gene>
<evidence type="ECO:0000256" key="2">
    <source>
        <dbReference type="ARBA" id="ARBA00023056"/>
    </source>
</evidence>
<dbReference type="CDD" id="cd04651">
    <property type="entry name" value="LbH_G1P_AT_C"/>
    <property type="match status" value="1"/>
</dbReference>
<reference evidence="5 6" key="1">
    <citation type="submission" date="2014-10" db="EMBL/GenBank/DDBJ databases">
        <title>Genome sequence of Clostridium aceticum DSM 1496.</title>
        <authorList>
            <person name="Poehlein A."/>
            <person name="Schiel-Bengelsdorf B."/>
            <person name="Gottschalk G."/>
            <person name="Duerre P."/>
            <person name="Daniel R."/>
        </authorList>
    </citation>
    <scope>NUCLEOTIDE SEQUENCE [LARGE SCALE GENOMIC DNA]</scope>
    <source>
        <strain evidence="5 6">DSM 1496</strain>
    </source>
</reference>
<keyword evidence="2" id="KW-0320">Glycogen biosynthesis</keyword>
<sequence length="371" mass="42388">MRNVMGIINDIKIKKDLKEIVSQRSTAAVPFGGRYRMVDFILSNMVNSGINNVGIFTQHHSRSLIGHVNTGKDWGLHSKKDGLFILPPTLQKSTSEKKLGDLDYFYDHIDYLQRSKQEYVLISSSNILYKLNYEKVRDYYEEKNADIIVLYKKDKENLTNTRCLALKVDQQDLITEMTVNKRKNIDCCTALETVFMKKSLFLEIIEECTAKGCSDFIKDGIIKNIHRYNVYGYQYEGYVANIDCVASYYKHSIDLLTPEIWKEVFFKEGSIRTKINDEAPAKYAKSCEVKNSLITEGCIIEGKVINSILFRGVKVHKNAVVKNSILMQKNEIGENAIVENAILDKDVKITTGKIIKGGEKNPILIRKTQVI</sequence>
<feature type="domain" description="Nucleotidyl transferase" evidence="3">
    <location>
        <begin position="19"/>
        <end position="153"/>
    </location>
</feature>
<dbReference type="InterPro" id="IPR011832">
    <property type="entry name" value="GlgDAde_trans"/>
</dbReference>
<comment type="similarity">
    <text evidence="1">Belongs to the bacterial/plant glucose-1-phosphate adenylyltransferase family.</text>
</comment>
<dbReference type="InterPro" id="IPR011004">
    <property type="entry name" value="Trimer_LpxA-like_sf"/>
</dbReference>
<dbReference type="PANTHER" id="PTHR43523">
    <property type="entry name" value="GLUCOSE-1-PHOSPHATE ADENYLYLTRANSFERASE-RELATED"/>
    <property type="match status" value="1"/>
</dbReference>
<evidence type="ECO:0000259" key="3">
    <source>
        <dbReference type="Pfam" id="PF00483"/>
    </source>
</evidence>
<dbReference type="GO" id="GO:0005978">
    <property type="term" value="P:glycogen biosynthetic process"/>
    <property type="evidence" value="ECO:0007669"/>
    <property type="project" value="UniProtKB-KW"/>
</dbReference>
<dbReference type="OrthoDB" id="9801810at2"/>
<evidence type="ECO:0000256" key="1">
    <source>
        <dbReference type="ARBA" id="ARBA00010443"/>
    </source>
</evidence>
<dbReference type="GO" id="GO:0008878">
    <property type="term" value="F:glucose-1-phosphate adenylyltransferase activity"/>
    <property type="evidence" value="ECO:0007669"/>
    <property type="project" value="InterPro"/>
</dbReference>
<dbReference type="CDD" id="cd02508">
    <property type="entry name" value="ADP_Glucose_PP"/>
    <property type="match status" value="1"/>
</dbReference>
<dbReference type="RefSeq" id="WP_044824249.1">
    <property type="nucleotide sequence ID" value="NZ_CP009687.1"/>
</dbReference>
<organism evidence="5 6">
    <name type="scientific">Clostridium aceticum</name>
    <dbReference type="NCBI Taxonomy" id="84022"/>
    <lineage>
        <taxon>Bacteria</taxon>
        <taxon>Bacillati</taxon>
        <taxon>Bacillota</taxon>
        <taxon>Clostridia</taxon>
        <taxon>Eubacteriales</taxon>
        <taxon>Clostridiaceae</taxon>
        <taxon>Clostridium</taxon>
    </lineage>
</organism>
<name>A0A0D8IBV1_9CLOT</name>
<dbReference type="PANTHER" id="PTHR43523:SF6">
    <property type="entry name" value="GLYCOGEN BIOSYNTHESIS PROTEIN GLGD"/>
    <property type="match status" value="1"/>
</dbReference>
<dbReference type="Proteomes" id="UP000035704">
    <property type="component" value="Chromosome"/>
</dbReference>
<dbReference type="Pfam" id="PF00483">
    <property type="entry name" value="NTP_transferase"/>
    <property type="match status" value="1"/>
</dbReference>
<dbReference type="Gene3D" id="2.160.10.10">
    <property type="entry name" value="Hexapeptide repeat proteins"/>
    <property type="match status" value="1"/>
</dbReference>
<evidence type="ECO:0000259" key="4">
    <source>
        <dbReference type="Pfam" id="PF24894"/>
    </source>
</evidence>
<evidence type="ECO:0000313" key="6">
    <source>
        <dbReference type="Proteomes" id="UP000035704"/>
    </source>
</evidence>
<keyword evidence="6" id="KW-1185">Reference proteome</keyword>
<dbReference type="EMBL" id="CP009687">
    <property type="protein sequence ID" value="AKL96824.1"/>
    <property type="molecule type" value="Genomic_DNA"/>
</dbReference>